<dbReference type="EMBL" id="QTSX02005782">
    <property type="protein sequence ID" value="KAJ9057584.1"/>
    <property type="molecule type" value="Genomic_DNA"/>
</dbReference>
<reference evidence="1" key="1">
    <citation type="submission" date="2022-04" db="EMBL/GenBank/DDBJ databases">
        <title>Genome of the entomopathogenic fungus Entomophthora muscae.</title>
        <authorList>
            <person name="Elya C."/>
            <person name="Lovett B.R."/>
            <person name="Lee E."/>
            <person name="Macias A.M."/>
            <person name="Hajek A.E."/>
            <person name="De Bivort B.L."/>
            <person name="Kasson M.T."/>
            <person name="De Fine Licht H.H."/>
            <person name="Stajich J.E."/>
        </authorList>
    </citation>
    <scope>NUCLEOTIDE SEQUENCE</scope>
    <source>
        <strain evidence="1">Berkeley</strain>
    </source>
</reference>
<evidence type="ECO:0000313" key="2">
    <source>
        <dbReference type="Proteomes" id="UP001165960"/>
    </source>
</evidence>
<evidence type="ECO:0000313" key="1">
    <source>
        <dbReference type="EMBL" id="KAJ9057584.1"/>
    </source>
</evidence>
<organism evidence="1 2">
    <name type="scientific">Entomophthora muscae</name>
    <dbReference type="NCBI Taxonomy" id="34485"/>
    <lineage>
        <taxon>Eukaryota</taxon>
        <taxon>Fungi</taxon>
        <taxon>Fungi incertae sedis</taxon>
        <taxon>Zoopagomycota</taxon>
        <taxon>Entomophthoromycotina</taxon>
        <taxon>Entomophthoromycetes</taxon>
        <taxon>Entomophthorales</taxon>
        <taxon>Entomophthoraceae</taxon>
        <taxon>Entomophthora</taxon>
    </lineage>
</organism>
<comment type="caution">
    <text evidence="1">The sequence shown here is derived from an EMBL/GenBank/DDBJ whole genome shotgun (WGS) entry which is preliminary data.</text>
</comment>
<gene>
    <name evidence="1" type="ORF">DSO57_1021273</name>
</gene>
<sequence>MSEAFIHKLTAVIKDPELRPLLSILKGFRNGFVCGAKIRFPHALVMTLLFSNKSAKENAKLVFHTTKTHALNLAFFVTIYKTAMLVLSRLNEGKESSSHSFDLRLLRWLFCFWQGKCCQQTDCSLCSCSSYYGIGKPSSKARADT</sequence>
<name>A0ACC2S5M5_9FUNG</name>
<proteinExistence type="predicted"/>
<keyword evidence="2" id="KW-1185">Reference proteome</keyword>
<accession>A0ACC2S5M5</accession>
<protein>
    <submittedName>
        <fullName evidence="1">Uncharacterized protein</fullName>
    </submittedName>
</protein>
<dbReference type="Proteomes" id="UP001165960">
    <property type="component" value="Unassembled WGS sequence"/>
</dbReference>